<comment type="caution">
    <text evidence="1">The sequence shown here is derived from an EMBL/GenBank/DDBJ whole genome shotgun (WGS) entry which is preliminary data.</text>
</comment>
<dbReference type="EMBL" id="JBHTMO010000035">
    <property type="protein sequence ID" value="MFD1393930.1"/>
    <property type="molecule type" value="Genomic_DNA"/>
</dbReference>
<proteinExistence type="predicted"/>
<sequence>MRKANRRHQRTMKKARKRRWPRVLALLLGLIVLLGVLLVVFFTPLNNTYRSTTGNDTPADTAVKSAVVKQIQARKTGNPTVDAAIDQAATTLQNTPMKSIIQAAGDQSKLAGLLQTKAGVPAAQANVAASAVFASPELTPLRQAIAAGDYVKAYQEYQSLSATAKTQAASLLGSY</sequence>
<name>A0ABW4BCK8_9LACO</name>
<evidence type="ECO:0000313" key="2">
    <source>
        <dbReference type="Proteomes" id="UP001597249"/>
    </source>
</evidence>
<accession>A0ABW4BCK8</accession>
<reference evidence="2" key="1">
    <citation type="journal article" date="2019" name="Int. J. Syst. Evol. Microbiol.">
        <title>The Global Catalogue of Microorganisms (GCM) 10K type strain sequencing project: providing services to taxonomists for standard genome sequencing and annotation.</title>
        <authorList>
            <consortium name="The Broad Institute Genomics Platform"/>
            <consortium name="The Broad Institute Genome Sequencing Center for Infectious Disease"/>
            <person name="Wu L."/>
            <person name="Ma J."/>
        </authorList>
    </citation>
    <scope>NUCLEOTIDE SEQUENCE [LARGE SCALE GENOMIC DNA]</scope>
    <source>
        <strain evidence="2">CCM 8911</strain>
    </source>
</reference>
<dbReference type="RefSeq" id="WP_225418953.1">
    <property type="nucleotide sequence ID" value="NZ_JBHTMO010000035.1"/>
</dbReference>
<keyword evidence="2" id="KW-1185">Reference proteome</keyword>
<dbReference type="Proteomes" id="UP001597249">
    <property type="component" value="Unassembled WGS sequence"/>
</dbReference>
<protein>
    <submittedName>
        <fullName evidence="1">Uncharacterized protein</fullName>
    </submittedName>
</protein>
<gene>
    <name evidence="1" type="ORF">ACFQ3L_10175</name>
</gene>
<evidence type="ECO:0000313" key="1">
    <source>
        <dbReference type="EMBL" id="MFD1393930.1"/>
    </source>
</evidence>
<organism evidence="1 2">
    <name type="scientific">Lacticaseibacillus jixianensis</name>
    <dbReference type="NCBI Taxonomy" id="2486012"/>
    <lineage>
        <taxon>Bacteria</taxon>
        <taxon>Bacillati</taxon>
        <taxon>Bacillota</taxon>
        <taxon>Bacilli</taxon>
        <taxon>Lactobacillales</taxon>
        <taxon>Lactobacillaceae</taxon>
        <taxon>Lacticaseibacillus</taxon>
    </lineage>
</organism>